<evidence type="ECO:0000256" key="19">
    <source>
        <dbReference type="SAM" id="Phobius"/>
    </source>
</evidence>
<evidence type="ECO:0000256" key="7">
    <source>
        <dbReference type="ARBA" id="ARBA00022679"/>
    </source>
</evidence>
<evidence type="ECO:0000256" key="5">
    <source>
        <dbReference type="ARBA" id="ARBA00022475"/>
    </source>
</evidence>
<dbReference type="InterPro" id="IPR017441">
    <property type="entry name" value="Protein_kinase_ATP_BS"/>
</dbReference>
<evidence type="ECO:0000256" key="1">
    <source>
        <dbReference type="ARBA" id="ARBA00004251"/>
    </source>
</evidence>
<evidence type="ECO:0000256" key="14">
    <source>
        <dbReference type="ARBA" id="ARBA00022989"/>
    </source>
</evidence>
<keyword evidence="9" id="KW-0732">Signal</keyword>
<dbReference type="EMBL" id="CM010720">
    <property type="protein sequence ID" value="RZC64308.1"/>
    <property type="molecule type" value="Genomic_DNA"/>
</dbReference>
<dbReference type="Gene3D" id="2.60.120.200">
    <property type="match status" value="1"/>
</dbReference>
<dbReference type="OMA" id="NCISHYC"/>
<evidence type="ECO:0000256" key="8">
    <source>
        <dbReference type="ARBA" id="ARBA00022692"/>
    </source>
</evidence>
<evidence type="ECO:0000259" key="20">
    <source>
        <dbReference type="PROSITE" id="PS50011"/>
    </source>
</evidence>
<dbReference type="GO" id="GO:0005886">
    <property type="term" value="C:plasma membrane"/>
    <property type="evidence" value="ECO:0007669"/>
    <property type="project" value="UniProtKB-SubCell"/>
</dbReference>
<feature type="binding site" evidence="18">
    <location>
        <position position="397"/>
    </location>
    <ligand>
        <name>ATP</name>
        <dbReference type="ChEBI" id="CHEBI:30616"/>
    </ligand>
</feature>
<evidence type="ECO:0000313" key="21">
    <source>
        <dbReference type="EMBL" id="RZC64308.1"/>
    </source>
</evidence>
<dbReference type="InterPro" id="IPR011009">
    <property type="entry name" value="Kinase-like_dom_sf"/>
</dbReference>
<dbReference type="STRING" id="3469.A0A4Y7JX09"/>
<dbReference type="Proteomes" id="UP000316621">
    <property type="component" value="Chromosome 6"/>
</dbReference>
<dbReference type="AlphaFoldDB" id="A0A4Y7JX09"/>
<dbReference type="InterPro" id="IPR008271">
    <property type="entry name" value="Ser/Thr_kinase_AS"/>
</dbReference>
<comment type="subcellular location">
    <subcellularLocation>
        <location evidence="1">Cell membrane</location>
        <topology evidence="1">Single-pass type I membrane protein</topology>
    </subcellularLocation>
</comment>
<gene>
    <name evidence="21" type="ORF">C5167_007996</name>
</gene>
<keyword evidence="17" id="KW-0325">Glycoprotein</keyword>
<proteinExistence type="inferred from homology"/>
<evidence type="ECO:0000256" key="18">
    <source>
        <dbReference type="PROSITE-ProRule" id="PRU10141"/>
    </source>
</evidence>
<dbReference type="Pfam" id="PF00139">
    <property type="entry name" value="Lectin_legB"/>
    <property type="match status" value="1"/>
</dbReference>
<dbReference type="InterPro" id="IPR000719">
    <property type="entry name" value="Prot_kinase_dom"/>
</dbReference>
<keyword evidence="11 18" id="KW-0547">Nucleotide-binding</keyword>
<sequence>MGFSSKSSTNSHLHFSIFLFQIITVLSLFPTPTNPISFNYTNFATDDPRINFQGDATRNSSFIELTSKTTIDAGFGRRQYAGRATYSEAVQLWDRTTGRQADFDTHFSFIIDDGGNETEAGDGITFFLAPFGSILPRVSWGNALGLLTRDISLKNFSTNQIVAVEFDSFEDGWDTSPDHVGINVNSVVSEATVSLERGAIKDGRKANAWVSYKSATKNLSVYLTYAENSVFSGRSTLYHVVDLSKVLPERITVGFSSAVNWHNELHRLYSWQFNSTLQLTEVKKDNKTDKGKGNNITALVVGLGGVGLGVLVCGLSFALFIWCKRRRSSRKFSDHAANSDVSMDDTFENGTGPKRFSYTELANATNNFDEGGKLGQGGFGGVYKGFLSDKNLDIAVKRISSESKQGIKEYQSEVTVISQLRHRNLVQLIGWCHERNELLLVYEFMPYRSLDKHLFQGKNVLTWEVRYNIALGLASSLLYLHEAWEQCVVHRDIKPSNIMLDSKFNAKLGDFGLARFVDHELGSQTTVLAGTVGYLAPESVATGKSSKESDVYAFGIVALELACGRKPIDESKELLLEWVWKLYGCGKVIEAADDRLCKNFDEQQMEQLLVLGLCCAHPNHTNRPSIRKAFSILNFEYHLPVLPSKMPTPEFNASPVHMCRIASQTDGSQGTCSFCSNTNMSQFTLSSSDPASKSLLNSGEI</sequence>
<dbReference type="InterPro" id="IPR019825">
    <property type="entry name" value="Lectin_legB_Mn/Ca_BS"/>
</dbReference>
<dbReference type="PANTHER" id="PTHR27007">
    <property type="match status" value="1"/>
</dbReference>
<dbReference type="GO" id="GO:0002229">
    <property type="term" value="P:defense response to oomycetes"/>
    <property type="evidence" value="ECO:0007669"/>
    <property type="project" value="UniProtKB-ARBA"/>
</dbReference>
<keyword evidence="16" id="KW-0675">Receptor</keyword>
<keyword evidence="15 19" id="KW-0472">Membrane</keyword>
<evidence type="ECO:0000256" key="17">
    <source>
        <dbReference type="ARBA" id="ARBA00023180"/>
    </source>
</evidence>
<keyword evidence="22" id="KW-1185">Reference proteome</keyword>
<comment type="similarity">
    <text evidence="2">In the N-terminal section; belongs to the leguminous lectin family.</text>
</comment>
<dbReference type="Gramene" id="RZC64308">
    <property type="protein sequence ID" value="RZC64308"/>
    <property type="gene ID" value="C5167_007996"/>
</dbReference>
<reference evidence="21 22" key="1">
    <citation type="journal article" date="2018" name="Science">
        <title>The opium poppy genome and morphinan production.</title>
        <authorList>
            <person name="Guo L."/>
            <person name="Winzer T."/>
            <person name="Yang X."/>
            <person name="Li Y."/>
            <person name="Ning Z."/>
            <person name="He Z."/>
            <person name="Teodor R."/>
            <person name="Lu Y."/>
            <person name="Bowser T.A."/>
            <person name="Graham I.A."/>
            <person name="Ye K."/>
        </authorList>
    </citation>
    <scope>NUCLEOTIDE SEQUENCE [LARGE SCALE GENOMIC DNA]</scope>
    <source>
        <strain evidence="22">cv. HN1</strain>
        <tissue evidence="21">Leaves</tissue>
    </source>
</reference>
<dbReference type="Pfam" id="PF00069">
    <property type="entry name" value="Pkinase"/>
    <property type="match status" value="1"/>
</dbReference>
<dbReference type="OrthoDB" id="543442at2759"/>
<evidence type="ECO:0000256" key="2">
    <source>
        <dbReference type="ARBA" id="ARBA00008536"/>
    </source>
</evidence>
<dbReference type="PROSITE" id="PS00307">
    <property type="entry name" value="LECTIN_LEGUME_BETA"/>
    <property type="match status" value="1"/>
</dbReference>
<dbReference type="FunFam" id="1.10.510.10:FF:000240">
    <property type="entry name" value="Lectin-domain containing receptor kinase A4.3"/>
    <property type="match status" value="1"/>
</dbReference>
<evidence type="ECO:0000256" key="4">
    <source>
        <dbReference type="ARBA" id="ARBA00012513"/>
    </source>
</evidence>
<dbReference type="InterPro" id="IPR013320">
    <property type="entry name" value="ConA-like_dom_sf"/>
</dbReference>
<dbReference type="PROSITE" id="PS50011">
    <property type="entry name" value="PROTEIN_KINASE_DOM"/>
    <property type="match status" value="1"/>
</dbReference>
<dbReference type="SUPFAM" id="SSF56112">
    <property type="entry name" value="Protein kinase-like (PK-like)"/>
    <property type="match status" value="1"/>
</dbReference>
<dbReference type="PROSITE" id="PS00108">
    <property type="entry name" value="PROTEIN_KINASE_ST"/>
    <property type="match status" value="1"/>
</dbReference>
<evidence type="ECO:0000256" key="15">
    <source>
        <dbReference type="ARBA" id="ARBA00023136"/>
    </source>
</evidence>
<accession>A0A4Y7JX09</accession>
<keyword evidence="12" id="KW-0418">Kinase</keyword>
<dbReference type="InterPro" id="IPR001220">
    <property type="entry name" value="Legume_lectin_dom"/>
</dbReference>
<dbReference type="Gene3D" id="3.30.200.20">
    <property type="entry name" value="Phosphorylase Kinase, domain 1"/>
    <property type="match status" value="1"/>
</dbReference>
<dbReference type="CDD" id="cd06899">
    <property type="entry name" value="lectin_legume_LecRK_Arcelin_ConA"/>
    <property type="match status" value="1"/>
</dbReference>
<dbReference type="SUPFAM" id="SSF49899">
    <property type="entry name" value="Concanavalin A-like lectins/glucanases"/>
    <property type="match status" value="1"/>
</dbReference>
<dbReference type="FunFam" id="3.30.200.20:FF:000168">
    <property type="entry name" value="L-type lectin-domain containing receptor kinase IX.1"/>
    <property type="match status" value="1"/>
</dbReference>
<dbReference type="GO" id="GO:0030246">
    <property type="term" value="F:carbohydrate binding"/>
    <property type="evidence" value="ECO:0007669"/>
    <property type="project" value="UniProtKB-KW"/>
</dbReference>
<evidence type="ECO:0000256" key="16">
    <source>
        <dbReference type="ARBA" id="ARBA00023170"/>
    </source>
</evidence>
<feature type="transmembrane region" description="Helical" evidence="19">
    <location>
        <begin position="12"/>
        <end position="29"/>
    </location>
</feature>
<feature type="transmembrane region" description="Helical" evidence="19">
    <location>
        <begin position="296"/>
        <end position="322"/>
    </location>
</feature>
<dbReference type="InterPro" id="IPR050528">
    <property type="entry name" value="L-type_Lectin-RKs"/>
</dbReference>
<dbReference type="Gene3D" id="1.10.510.10">
    <property type="entry name" value="Transferase(Phosphotransferase) domain 1"/>
    <property type="match status" value="1"/>
</dbReference>
<name>A0A4Y7JX09_PAPSO</name>
<evidence type="ECO:0000256" key="3">
    <source>
        <dbReference type="ARBA" id="ARBA00010217"/>
    </source>
</evidence>
<keyword evidence="8 19" id="KW-0812">Transmembrane</keyword>
<keyword evidence="13 18" id="KW-0067">ATP-binding</keyword>
<keyword evidence="5" id="KW-1003">Cell membrane</keyword>
<dbReference type="PROSITE" id="PS00107">
    <property type="entry name" value="PROTEIN_KINASE_ATP"/>
    <property type="match status" value="1"/>
</dbReference>
<comment type="similarity">
    <text evidence="3">In the C-terminal section; belongs to the protein kinase superfamily. Ser/Thr protein kinase family.</text>
</comment>
<evidence type="ECO:0000256" key="6">
    <source>
        <dbReference type="ARBA" id="ARBA00022527"/>
    </source>
</evidence>
<evidence type="ECO:0000313" key="22">
    <source>
        <dbReference type="Proteomes" id="UP000316621"/>
    </source>
</evidence>
<dbReference type="GO" id="GO:0005524">
    <property type="term" value="F:ATP binding"/>
    <property type="evidence" value="ECO:0007669"/>
    <property type="project" value="UniProtKB-UniRule"/>
</dbReference>
<protein>
    <recommendedName>
        <fullName evidence="4">non-specific serine/threonine protein kinase</fullName>
        <ecNumber evidence="4">2.7.11.1</ecNumber>
    </recommendedName>
</protein>
<keyword evidence="6" id="KW-0723">Serine/threonine-protein kinase</keyword>
<keyword evidence="14 19" id="KW-1133">Transmembrane helix</keyword>
<dbReference type="EC" id="2.7.11.1" evidence="4"/>
<feature type="domain" description="Protein kinase" evidence="20">
    <location>
        <begin position="368"/>
        <end position="642"/>
    </location>
</feature>
<evidence type="ECO:0000256" key="10">
    <source>
        <dbReference type="ARBA" id="ARBA00022734"/>
    </source>
</evidence>
<evidence type="ECO:0000256" key="13">
    <source>
        <dbReference type="ARBA" id="ARBA00022840"/>
    </source>
</evidence>
<evidence type="ECO:0000256" key="11">
    <source>
        <dbReference type="ARBA" id="ARBA00022741"/>
    </source>
</evidence>
<organism evidence="21 22">
    <name type="scientific">Papaver somniferum</name>
    <name type="common">Opium poppy</name>
    <dbReference type="NCBI Taxonomy" id="3469"/>
    <lineage>
        <taxon>Eukaryota</taxon>
        <taxon>Viridiplantae</taxon>
        <taxon>Streptophyta</taxon>
        <taxon>Embryophyta</taxon>
        <taxon>Tracheophyta</taxon>
        <taxon>Spermatophyta</taxon>
        <taxon>Magnoliopsida</taxon>
        <taxon>Ranunculales</taxon>
        <taxon>Papaveraceae</taxon>
        <taxon>Papaveroideae</taxon>
        <taxon>Papaver</taxon>
    </lineage>
</organism>
<evidence type="ECO:0000256" key="9">
    <source>
        <dbReference type="ARBA" id="ARBA00022729"/>
    </source>
</evidence>
<evidence type="ECO:0000256" key="12">
    <source>
        <dbReference type="ARBA" id="ARBA00022777"/>
    </source>
</evidence>
<dbReference type="GO" id="GO:0004674">
    <property type="term" value="F:protein serine/threonine kinase activity"/>
    <property type="evidence" value="ECO:0007669"/>
    <property type="project" value="UniProtKB-KW"/>
</dbReference>
<keyword evidence="7" id="KW-0808">Transferase</keyword>
<dbReference type="SMART" id="SM00220">
    <property type="entry name" value="S_TKc"/>
    <property type="match status" value="1"/>
</dbReference>
<keyword evidence="10" id="KW-0430">Lectin</keyword>